<dbReference type="PANTHER" id="PTHR30349:SF64">
    <property type="entry name" value="PROPHAGE INTEGRASE INTD-RELATED"/>
    <property type="match status" value="1"/>
</dbReference>
<evidence type="ECO:0000256" key="4">
    <source>
        <dbReference type="ARBA" id="ARBA00023172"/>
    </source>
</evidence>
<evidence type="ECO:0000256" key="2">
    <source>
        <dbReference type="ARBA" id="ARBA00022908"/>
    </source>
</evidence>
<dbReference type="InterPro" id="IPR013762">
    <property type="entry name" value="Integrase-like_cat_sf"/>
</dbReference>
<dbReference type="SUPFAM" id="SSF56349">
    <property type="entry name" value="DNA breaking-rejoining enzymes"/>
    <property type="match status" value="1"/>
</dbReference>
<dbReference type="Gene3D" id="1.10.150.130">
    <property type="match status" value="1"/>
</dbReference>
<protein>
    <submittedName>
        <fullName evidence="8">Site-specific integrase</fullName>
    </submittedName>
</protein>
<evidence type="ECO:0000256" key="3">
    <source>
        <dbReference type="ARBA" id="ARBA00023125"/>
    </source>
</evidence>
<dbReference type="PROSITE" id="PS51898">
    <property type="entry name" value="TYR_RECOMBINASE"/>
    <property type="match status" value="1"/>
</dbReference>
<dbReference type="InterPro" id="IPR010998">
    <property type="entry name" value="Integrase_recombinase_N"/>
</dbReference>
<reference evidence="9" key="1">
    <citation type="submission" date="2017-08" db="EMBL/GenBank/DDBJ databases">
        <title>A dynamic microbial community with high functional redundancy inhabits the cold, oxic subseafloor aquifer.</title>
        <authorList>
            <person name="Tully B.J."/>
            <person name="Wheat C.G."/>
            <person name="Glazer B.T."/>
            <person name="Huber J.A."/>
        </authorList>
    </citation>
    <scope>NUCLEOTIDE SEQUENCE [LARGE SCALE GENOMIC DNA]</scope>
</reference>
<name>A0A2A5ATS6_9GAMM</name>
<evidence type="ECO:0000259" key="7">
    <source>
        <dbReference type="PROSITE" id="PS51900"/>
    </source>
</evidence>
<evidence type="ECO:0000313" key="9">
    <source>
        <dbReference type="Proteomes" id="UP000218327"/>
    </source>
</evidence>
<proteinExistence type="inferred from homology"/>
<dbReference type="InterPro" id="IPR002104">
    <property type="entry name" value="Integrase_catalytic"/>
</dbReference>
<organism evidence="8 9">
    <name type="scientific">SAR86 cluster bacterium</name>
    <dbReference type="NCBI Taxonomy" id="2030880"/>
    <lineage>
        <taxon>Bacteria</taxon>
        <taxon>Pseudomonadati</taxon>
        <taxon>Pseudomonadota</taxon>
        <taxon>Gammaproteobacteria</taxon>
        <taxon>SAR86 cluster</taxon>
    </lineage>
</organism>
<dbReference type="PANTHER" id="PTHR30349">
    <property type="entry name" value="PHAGE INTEGRASE-RELATED"/>
    <property type="match status" value="1"/>
</dbReference>
<sequence length="398" mass="45349">MADIRKRQGKKGVTYQVRYPNASTKTGYAFKTFRTMKEARAFSENSIEWNGSPQSAIKTVSQAVDLWMDVCEMEGTDGHEPVTKYTLKTYQYRADRIKAYGWDKELSEITTPDIVIFRTWLAQTYTQDQARKTLSSFHTVLKEMTLRGYMGSNPATGISIKSSSRYDVPVEIPTPKEIHALLAAADRLANSSNRRTAKTWLRYRPMLYLAVDSGMRPQEYLALPKSNIKSAGVQVTQAIERGGYKISVTKTKAGRRFIDLSDEVLELINDYAANHAAISKHDLVFPTATGQWLQIENWRNRGFRVACIEAGLTVRVYENGKVIEKPKYTPYSLRHFYASMLIRQKVDLKKIQRLMGHEKIETTFNTYGHLIEEVEDKSKKRPGMLERLGLNSCGETVA</sequence>
<dbReference type="CDD" id="cd01189">
    <property type="entry name" value="INT_ICEBs1_C_like"/>
    <property type="match status" value="1"/>
</dbReference>
<keyword evidence="4" id="KW-0233">DNA recombination</keyword>
<comment type="caution">
    <text evidence="8">The sequence shown here is derived from an EMBL/GenBank/DDBJ whole genome shotgun (WGS) entry which is preliminary data.</text>
</comment>
<dbReference type="InterPro" id="IPR011010">
    <property type="entry name" value="DNA_brk_join_enz"/>
</dbReference>
<dbReference type="GO" id="GO:0006310">
    <property type="term" value="P:DNA recombination"/>
    <property type="evidence" value="ECO:0007669"/>
    <property type="project" value="UniProtKB-KW"/>
</dbReference>
<gene>
    <name evidence="8" type="ORF">COA96_13735</name>
</gene>
<dbReference type="Pfam" id="PF00589">
    <property type="entry name" value="Phage_integrase"/>
    <property type="match status" value="1"/>
</dbReference>
<accession>A0A2A5ATS6</accession>
<evidence type="ECO:0000259" key="6">
    <source>
        <dbReference type="PROSITE" id="PS51898"/>
    </source>
</evidence>
<evidence type="ECO:0000256" key="1">
    <source>
        <dbReference type="ARBA" id="ARBA00008857"/>
    </source>
</evidence>
<evidence type="ECO:0000313" key="8">
    <source>
        <dbReference type="EMBL" id="PCJ22645.1"/>
    </source>
</evidence>
<dbReference type="EMBL" id="NVVJ01000054">
    <property type="protein sequence ID" value="PCJ22645.1"/>
    <property type="molecule type" value="Genomic_DNA"/>
</dbReference>
<dbReference type="AlphaFoldDB" id="A0A2A5ATS6"/>
<dbReference type="GO" id="GO:0003677">
    <property type="term" value="F:DNA binding"/>
    <property type="evidence" value="ECO:0007669"/>
    <property type="project" value="UniProtKB-UniRule"/>
</dbReference>
<evidence type="ECO:0000256" key="5">
    <source>
        <dbReference type="PROSITE-ProRule" id="PRU01248"/>
    </source>
</evidence>
<dbReference type="Proteomes" id="UP000218327">
    <property type="component" value="Unassembled WGS sequence"/>
</dbReference>
<comment type="similarity">
    <text evidence="1">Belongs to the 'phage' integrase family.</text>
</comment>
<dbReference type="GO" id="GO:0015074">
    <property type="term" value="P:DNA integration"/>
    <property type="evidence" value="ECO:0007669"/>
    <property type="project" value="UniProtKB-KW"/>
</dbReference>
<keyword evidence="3 5" id="KW-0238">DNA-binding</keyword>
<dbReference type="Gene3D" id="1.10.443.10">
    <property type="entry name" value="Intergrase catalytic core"/>
    <property type="match status" value="1"/>
</dbReference>
<feature type="domain" description="Tyr recombinase" evidence="6">
    <location>
        <begin position="168"/>
        <end position="381"/>
    </location>
</feature>
<dbReference type="PROSITE" id="PS51900">
    <property type="entry name" value="CB"/>
    <property type="match status" value="1"/>
</dbReference>
<feature type="domain" description="Core-binding (CB)" evidence="7">
    <location>
        <begin position="58"/>
        <end position="142"/>
    </location>
</feature>
<dbReference type="InterPro" id="IPR050090">
    <property type="entry name" value="Tyrosine_recombinase_XerCD"/>
</dbReference>
<keyword evidence="2" id="KW-0229">DNA integration</keyword>
<dbReference type="InterPro" id="IPR044068">
    <property type="entry name" value="CB"/>
</dbReference>